<dbReference type="EMBL" id="RPOK01000004">
    <property type="protein sequence ID" value="RPJ65623.1"/>
    <property type="molecule type" value="Genomic_DNA"/>
</dbReference>
<reference evidence="2 3" key="1">
    <citation type="submission" date="2018-11" db="EMBL/GenBank/DDBJ databases">
        <authorList>
            <person name="Ye M.-Q."/>
            <person name="Du Z.-J."/>
        </authorList>
    </citation>
    <scope>NUCLEOTIDE SEQUENCE [LARGE SCALE GENOMIC DNA]</scope>
    <source>
        <strain evidence="2 3">U0105</strain>
    </source>
</reference>
<proteinExistence type="predicted"/>
<sequence length="282" mass="30487">MSRKFLNGFTLVELMISLALGLVLSLAVIQVMVSNRVTNEFNQTVAEVQESGRFILNRLRNEFLEAGHYDVLAGNIDTSVDLVTEAAFVQNHPVTLLNQFVAVPGLTTTDGAAGASDSIVVNLLAEQDCTGSNYGVAAGRSFHVVNRYFVSGDELKCQGYNGRVLRGVANGTASSGAVTLMDGVVSFQMQYGVTTQRSLSDGSAVQYITADQLAAATDNDQHVVSLRIAVLVQSSRSLSTLEDKTHTVLDEQDVETDEKHYGQVFVQTITLRNVKNFVRSTT</sequence>
<evidence type="ECO:0000313" key="3">
    <source>
        <dbReference type="Proteomes" id="UP000275281"/>
    </source>
</evidence>
<name>A0A3N5XYU6_9ALTE</name>
<dbReference type="NCBIfam" id="TIGR02532">
    <property type="entry name" value="IV_pilin_GFxxxE"/>
    <property type="match status" value="1"/>
</dbReference>
<dbReference type="InterPro" id="IPR032092">
    <property type="entry name" value="PilW"/>
</dbReference>
<dbReference type="Pfam" id="PF16074">
    <property type="entry name" value="PilW"/>
    <property type="match status" value="1"/>
</dbReference>
<keyword evidence="1" id="KW-1133">Transmembrane helix</keyword>
<dbReference type="OrthoDB" id="5296662at2"/>
<comment type="caution">
    <text evidence="2">The sequence shown here is derived from an EMBL/GenBank/DDBJ whole genome shotgun (WGS) entry which is preliminary data.</text>
</comment>
<dbReference type="Proteomes" id="UP000275281">
    <property type="component" value="Unassembled WGS sequence"/>
</dbReference>
<protein>
    <submittedName>
        <fullName evidence="2">Prepilin-type N-terminal cleavage/methylation domain-containing protein</fullName>
    </submittedName>
</protein>
<feature type="transmembrane region" description="Helical" evidence="1">
    <location>
        <begin position="12"/>
        <end position="33"/>
    </location>
</feature>
<evidence type="ECO:0000313" key="2">
    <source>
        <dbReference type="EMBL" id="RPJ65623.1"/>
    </source>
</evidence>
<evidence type="ECO:0000256" key="1">
    <source>
        <dbReference type="SAM" id="Phobius"/>
    </source>
</evidence>
<dbReference type="GO" id="GO:0043683">
    <property type="term" value="P:type IV pilus assembly"/>
    <property type="evidence" value="ECO:0007669"/>
    <property type="project" value="InterPro"/>
</dbReference>
<accession>A0A3N5XYU6</accession>
<keyword evidence="3" id="KW-1185">Reference proteome</keyword>
<dbReference type="InterPro" id="IPR012902">
    <property type="entry name" value="N_methyl_site"/>
</dbReference>
<keyword evidence="1" id="KW-0812">Transmembrane</keyword>
<gene>
    <name evidence="2" type="ORF">DRW07_12415</name>
</gene>
<keyword evidence="1" id="KW-0472">Membrane</keyword>
<dbReference type="Pfam" id="PF07963">
    <property type="entry name" value="N_methyl"/>
    <property type="match status" value="1"/>
</dbReference>
<dbReference type="RefSeq" id="WP_124028255.1">
    <property type="nucleotide sequence ID" value="NZ_JBHRSN010000007.1"/>
</dbReference>
<dbReference type="AlphaFoldDB" id="A0A3N5XYU6"/>
<organism evidence="2 3">
    <name type="scientific">Alteromonas sediminis</name>
    <dbReference type="NCBI Taxonomy" id="2259342"/>
    <lineage>
        <taxon>Bacteria</taxon>
        <taxon>Pseudomonadati</taxon>
        <taxon>Pseudomonadota</taxon>
        <taxon>Gammaproteobacteria</taxon>
        <taxon>Alteromonadales</taxon>
        <taxon>Alteromonadaceae</taxon>
        <taxon>Alteromonas/Salinimonas group</taxon>
        <taxon>Alteromonas</taxon>
    </lineage>
</organism>